<comment type="caution">
    <text evidence="2">The sequence shown here is derived from an EMBL/GenBank/DDBJ whole genome shotgun (WGS) entry which is preliminary data.</text>
</comment>
<keyword evidence="1" id="KW-0472">Membrane</keyword>
<feature type="non-terminal residue" evidence="2">
    <location>
        <position position="237"/>
    </location>
</feature>
<keyword evidence="1" id="KW-0812">Transmembrane</keyword>
<organism evidence="2 3">
    <name type="scientific">Pristionchus fissidentatus</name>
    <dbReference type="NCBI Taxonomy" id="1538716"/>
    <lineage>
        <taxon>Eukaryota</taxon>
        <taxon>Metazoa</taxon>
        <taxon>Ecdysozoa</taxon>
        <taxon>Nematoda</taxon>
        <taxon>Chromadorea</taxon>
        <taxon>Rhabditida</taxon>
        <taxon>Rhabditina</taxon>
        <taxon>Diplogasteromorpha</taxon>
        <taxon>Diplogasteroidea</taxon>
        <taxon>Neodiplogasteridae</taxon>
        <taxon>Pristionchus</taxon>
    </lineage>
</organism>
<accession>A0AAV5VEG9</accession>
<dbReference type="EMBL" id="BTSY01000003">
    <property type="protein sequence ID" value="GMT17106.1"/>
    <property type="molecule type" value="Genomic_DNA"/>
</dbReference>
<evidence type="ECO:0000313" key="2">
    <source>
        <dbReference type="EMBL" id="GMT17106.1"/>
    </source>
</evidence>
<evidence type="ECO:0000313" key="3">
    <source>
        <dbReference type="Proteomes" id="UP001432322"/>
    </source>
</evidence>
<feature type="transmembrane region" description="Helical" evidence="1">
    <location>
        <begin position="35"/>
        <end position="54"/>
    </location>
</feature>
<dbReference type="Pfam" id="PF10327">
    <property type="entry name" value="7TM_GPCR_Sri"/>
    <property type="match status" value="1"/>
</dbReference>
<keyword evidence="3" id="KW-1185">Reference proteome</keyword>
<feature type="transmembrane region" description="Helical" evidence="1">
    <location>
        <begin position="124"/>
        <end position="145"/>
    </location>
</feature>
<gene>
    <name evidence="2" type="ORF">PFISCL1PPCAC_8403</name>
</gene>
<feature type="transmembrane region" description="Helical" evidence="1">
    <location>
        <begin position="82"/>
        <end position="103"/>
    </location>
</feature>
<reference evidence="2" key="1">
    <citation type="submission" date="2023-10" db="EMBL/GenBank/DDBJ databases">
        <title>Genome assembly of Pristionchus species.</title>
        <authorList>
            <person name="Yoshida K."/>
            <person name="Sommer R.J."/>
        </authorList>
    </citation>
    <scope>NUCLEOTIDE SEQUENCE</scope>
    <source>
        <strain evidence="2">RS5133</strain>
    </source>
</reference>
<dbReference type="PANTHER" id="PTHR45830">
    <property type="entry name" value="SERPENTINE RECEPTOR, CLASS I"/>
    <property type="match status" value="1"/>
</dbReference>
<name>A0AAV5VEG9_9BILA</name>
<dbReference type="PANTHER" id="PTHR45830:SF15">
    <property type="entry name" value="SERPENTINE RECEPTOR, CLASS I"/>
    <property type="match status" value="1"/>
</dbReference>
<feature type="transmembrane region" description="Helical" evidence="1">
    <location>
        <begin position="6"/>
        <end position="23"/>
    </location>
</feature>
<feature type="non-terminal residue" evidence="2">
    <location>
        <position position="1"/>
    </location>
</feature>
<dbReference type="Proteomes" id="UP001432322">
    <property type="component" value="Unassembled WGS sequence"/>
</dbReference>
<evidence type="ECO:0008006" key="4">
    <source>
        <dbReference type="Google" id="ProtNLM"/>
    </source>
</evidence>
<dbReference type="AlphaFoldDB" id="A0AAV5VEG9"/>
<sequence>SFQRNITLFTLVFINPSVLFILWSKRKGMDQSILFGYISEQVSLILTGIIFSILTQPYPILPFAGIHCDGPLCRSGLPKTDLMFIIAFSIIIGFPPFVFLIMRMHTCTVAQMGSRLKLGDVSQAVIMFLICITLFINWIAFGSFARDCIYYNRMKELHEIIAIHDRGGSHVVFGLPGDMGAFAKEMDIMFVSTLFCLPVPVVLAAHARYLLATSSTPLSERTQRAQARLSKAFFLQV</sequence>
<protein>
    <recommendedName>
        <fullName evidence="4">G protein-coupled receptor</fullName>
    </recommendedName>
</protein>
<dbReference type="InterPro" id="IPR019429">
    <property type="entry name" value="7TM_GPCR_serpentine_rcpt_Sri"/>
</dbReference>
<keyword evidence="1" id="KW-1133">Transmembrane helix</keyword>
<evidence type="ECO:0000256" key="1">
    <source>
        <dbReference type="SAM" id="Phobius"/>
    </source>
</evidence>
<feature type="transmembrane region" description="Helical" evidence="1">
    <location>
        <begin position="188"/>
        <end position="211"/>
    </location>
</feature>
<proteinExistence type="predicted"/>